<name>A0AAJ5ZKC9_9CHLR</name>
<keyword evidence="1" id="KW-1133">Transmembrane helix</keyword>
<organism evidence="3 4">
    <name type="scientific">Candidatus Lucifugimonas marina</name>
    <dbReference type="NCBI Taxonomy" id="3038979"/>
    <lineage>
        <taxon>Bacteria</taxon>
        <taxon>Bacillati</taxon>
        <taxon>Chloroflexota</taxon>
        <taxon>Dehalococcoidia</taxon>
        <taxon>SAR202 cluster</taxon>
        <taxon>Candidatus Lucifugimonadales</taxon>
        <taxon>Candidatus Lucifugimonadaceae</taxon>
        <taxon>Candidatus Lucifugimonas</taxon>
    </lineage>
</organism>
<reference evidence="4" key="3">
    <citation type="submission" date="2023-06" db="EMBL/GenBank/DDBJ databases">
        <title>Pangenomics reveal diversification of enzyme families and niche specialization in globally abundant SAR202 bacteria.</title>
        <authorList>
            <person name="Saw J.H.W."/>
        </authorList>
    </citation>
    <scope>NUCLEOTIDE SEQUENCE [LARGE SCALE GENOMIC DNA]</scope>
    <source>
        <strain evidence="4">JH1073</strain>
    </source>
</reference>
<keyword evidence="4" id="KW-1185">Reference proteome</keyword>
<dbReference type="EMBL" id="CP046147">
    <property type="protein sequence ID" value="WFG39768.1"/>
    <property type="molecule type" value="Genomic_DNA"/>
</dbReference>
<dbReference type="Proteomes" id="UP001219901">
    <property type="component" value="Chromosome"/>
</dbReference>
<protein>
    <submittedName>
        <fullName evidence="3">Uncharacterized protein</fullName>
    </submittedName>
</protein>
<keyword evidence="1" id="KW-0472">Membrane</keyword>
<dbReference type="AlphaFoldDB" id="A0AAJ5ZKC9"/>
<keyword evidence="1" id="KW-0812">Transmembrane</keyword>
<evidence type="ECO:0000313" key="4">
    <source>
        <dbReference type="Proteomes" id="UP001219901"/>
    </source>
</evidence>
<evidence type="ECO:0000313" key="5">
    <source>
        <dbReference type="Proteomes" id="UP001321249"/>
    </source>
</evidence>
<reference evidence="3" key="2">
    <citation type="journal article" date="2023" name="Nat. Commun.">
        <title>Cultivation of marine bacteria of the SAR202 clade.</title>
        <authorList>
            <person name="Lim Y."/>
            <person name="Seo J.H."/>
            <person name="Giovannoni S.J."/>
            <person name="Kang I."/>
            <person name="Cho J.C."/>
        </authorList>
    </citation>
    <scope>NUCLEOTIDE SEQUENCE</scope>
    <source>
        <strain evidence="3">JH1073</strain>
    </source>
</reference>
<dbReference type="EMBL" id="WMBE01000001">
    <property type="protein sequence ID" value="MDG0865478.1"/>
    <property type="molecule type" value="Genomic_DNA"/>
</dbReference>
<evidence type="ECO:0000256" key="1">
    <source>
        <dbReference type="SAM" id="Phobius"/>
    </source>
</evidence>
<evidence type="ECO:0000313" key="2">
    <source>
        <dbReference type="EMBL" id="MDG0865478.1"/>
    </source>
</evidence>
<accession>A0AAJ5ZKC9</accession>
<feature type="transmembrane region" description="Helical" evidence="1">
    <location>
        <begin position="27"/>
        <end position="49"/>
    </location>
</feature>
<dbReference type="RefSeq" id="WP_342823808.1">
    <property type="nucleotide sequence ID" value="NZ_CP046146.1"/>
</dbReference>
<dbReference type="Proteomes" id="UP001321249">
    <property type="component" value="Unassembled WGS sequence"/>
</dbReference>
<proteinExistence type="predicted"/>
<reference evidence="4 5" key="1">
    <citation type="submission" date="2019-11" db="EMBL/GenBank/DDBJ databases">
        <authorList>
            <person name="Cho J.-C."/>
        </authorList>
    </citation>
    <scope>NUCLEOTIDE SEQUENCE [LARGE SCALE GENOMIC DNA]</scope>
    <source>
        <strain evidence="3 4">JH1073</strain>
        <strain evidence="2 5">JH702</strain>
    </source>
</reference>
<sequence length="86" mass="9400">MKANAPIQALEPNSPELDGFEIKRRPILGFGLLMSSVIGTIAVLIYFGAWASVDRIENRAQAAGISESQVEGEWWEDGLVFACPLH</sequence>
<evidence type="ECO:0000313" key="3">
    <source>
        <dbReference type="EMBL" id="WFG39768.1"/>
    </source>
</evidence>
<gene>
    <name evidence="2" type="ORF">GKO46_00120</name>
    <name evidence="3" type="ORF">GKO48_09100</name>
</gene>